<dbReference type="STRING" id="361183.AMC99_02792"/>
<evidence type="ECO:0000259" key="2">
    <source>
        <dbReference type="Pfam" id="PF09994"/>
    </source>
</evidence>
<reference evidence="3 4" key="1">
    <citation type="submission" date="2015-09" db="EMBL/GenBank/DDBJ databases">
        <title>Complete genome sequence of a benzo[a]pyrene-degrading bacterium Altererythrobacter epoxidivorans CGMCC 1.7731T.</title>
        <authorList>
            <person name="Li Z."/>
            <person name="Cheng H."/>
            <person name="Huo Y."/>
            <person name="Xu X."/>
        </authorList>
    </citation>
    <scope>NUCLEOTIDE SEQUENCE [LARGE SCALE GENOMIC DNA]</scope>
    <source>
        <strain evidence="3 4">CGMCC 1.7731</strain>
    </source>
</reference>
<accession>A0A0M4MY86</accession>
<dbReference type="PANTHER" id="PTHR33840">
    <property type="match status" value="1"/>
</dbReference>
<protein>
    <submittedName>
        <fullName evidence="3">Peptidoglycan binding domain protein</fullName>
    </submittedName>
</protein>
<keyword evidence="1" id="KW-0732">Signal</keyword>
<dbReference type="Pfam" id="PF09994">
    <property type="entry name" value="T6SS_Tle1-like_cat"/>
    <property type="match status" value="1"/>
</dbReference>
<evidence type="ECO:0000313" key="3">
    <source>
        <dbReference type="EMBL" id="ALE18063.1"/>
    </source>
</evidence>
<dbReference type="PROSITE" id="PS51257">
    <property type="entry name" value="PROKAR_LIPOPROTEIN"/>
    <property type="match status" value="1"/>
</dbReference>
<dbReference type="KEGG" id="aep:AMC99_02792"/>
<dbReference type="InterPro" id="IPR018712">
    <property type="entry name" value="Tle1-like_cat"/>
</dbReference>
<dbReference type="PANTHER" id="PTHR33840:SF1">
    <property type="entry name" value="TLE1 PHOSPHOLIPASE DOMAIN-CONTAINING PROTEIN"/>
    <property type="match status" value="1"/>
</dbReference>
<dbReference type="Proteomes" id="UP000057938">
    <property type="component" value="Chromosome"/>
</dbReference>
<dbReference type="AlphaFoldDB" id="A0A0M4MY86"/>
<sequence length="444" mass="49671">MKKFFALILVVLLSGCTTTQVGSIYRPYFGSDKRPRDILVTIDGTGNSQISRTNAARLFEIVDARATSPSGNELATYYGEGVGSEGELLGLAAGSGMSEDIRNAYTFLTRTYRPKDRLVLSGFSRGAYAVRALNGMIAVAGIPDLSGRSPRDRKRIVKKLFKAYRNTPRGNMDIPARFELRLSRVMDVYREEGITPPQVNHETPVLAMAIWDTVEAMGWPDYSIKPDERDRHYYLTNCNVGTTFHAMALDDNRAYSFTPTFAKGEKNFAMCPERQRTGAVDEVWFAGAHADVGGSYAPDDHIEGHLPGVSMNWMLQRMASIGFVPEGTSVFADPMGPIHDAKANNPAYKILDRHFRYPMEYGEVMEMKAKQQFHRTAVERLEQALQIDRHFAQCRDGKLGRTMLCGHQLRVFGPVAELRDRGCLVETATGYRLKKDQPCIEVVD</sequence>
<evidence type="ECO:0000313" key="4">
    <source>
        <dbReference type="Proteomes" id="UP000057938"/>
    </source>
</evidence>
<feature type="domain" description="T6SS Phospholipase effector Tle1-like catalytic" evidence="2">
    <location>
        <begin position="36"/>
        <end position="316"/>
    </location>
</feature>
<organism evidence="3 4">
    <name type="scientific">Altererythrobacter epoxidivorans</name>
    <dbReference type="NCBI Taxonomy" id="361183"/>
    <lineage>
        <taxon>Bacteria</taxon>
        <taxon>Pseudomonadati</taxon>
        <taxon>Pseudomonadota</taxon>
        <taxon>Alphaproteobacteria</taxon>
        <taxon>Sphingomonadales</taxon>
        <taxon>Erythrobacteraceae</taxon>
        <taxon>Altererythrobacter</taxon>
    </lineage>
</organism>
<feature type="chain" id="PRO_5005798738" evidence="1">
    <location>
        <begin position="22"/>
        <end position="444"/>
    </location>
</feature>
<keyword evidence="4" id="KW-1185">Reference proteome</keyword>
<dbReference type="InterPro" id="IPR029058">
    <property type="entry name" value="AB_hydrolase_fold"/>
</dbReference>
<dbReference type="EMBL" id="CP012669">
    <property type="protein sequence ID" value="ALE18063.1"/>
    <property type="molecule type" value="Genomic_DNA"/>
</dbReference>
<dbReference type="RefSeq" id="WP_061927406.1">
    <property type="nucleotide sequence ID" value="NZ_CP012669.1"/>
</dbReference>
<evidence type="ECO:0000256" key="1">
    <source>
        <dbReference type="SAM" id="SignalP"/>
    </source>
</evidence>
<feature type="signal peptide" evidence="1">
    <location>
        <begin position="1"/>
        <end position="21"/>
    </location>
</feature>
<proteinExistence type="predicted"/>
<gene>
    <name evidence="3" type="ORF">AMC99_02792</name>
</gene>
<dbReference type="OrthoDB" id="4378831at2"/>
<dbReference type="PATRIC" id="fig|361183.4.peg.2746"/>
<dbReference type="SUPFAM" id="SSF53474">
    <property type="entry name" value="alpha/beta-Hydrolases"/>
    <property type="match status" value="1"/>
</dbReference>
<name>A0A0M4MY86_9SPHN</name>